<accession>A0A024GJP0</accession>
<dbReference type="InterPro" id="IPR039417">
    <property type="entry name" value="Peptidase_C1A_papain-like"/>
</dbReference>
<evidence type="ECO:0000256" key="1">
    <source>
        <dbReference type="ARBA" id="ARBA00008455"/>
    </source>
</evidence>
<comment type="similarity">
    <text evidence="1">Belongs to the peptidase C1 family.</text>
</comment>
<gene>
    <name evidence="11" type="ORF">BN9_078680</name>
</gene>
<evidence type="ECO:0000256" key="4">
    <source>
        <dbReference type="ARBA" id="ARBA00022801"/>
    </source>
</evidence>
<dbReference type="InterPro" id="IPR000169">
    <property type="entry name" value="Pept_cys_AS"/>
</dbReference>
<dbReference type="Gene3D" id="3.90.70.10">
    <property type="entry name" value="Cysteine proteinases"/>
    <property type="match status" value="1"/>
</dbReference>
<evidence type="ECO:0000259" key="9">
    <source>
        <dbReference type="SMART" id="SM00737"/>
    </source>
</evidence>
<dbReference type="Proteomes" id="UP000053237">
    <property type="component" value="Unassembled WGS sequence"/>
</dbReference>
<dbReference type="OrthoDB" id="10253408at2759"/>
<dbReference type="PANTHER" id="PTHR12411">
    <property type="entry name" value="CYSTEINE PROTEASE FAMILY C1-RELATED"/>
    <property type="match status" value="1"/>
</dbReference>
<evidence type="ECO:0000259" key="8">
    <source>
        <dbReference type="SMART" id="SM00645"/>
    </source>
</evidence>
<comment type="caution">
    <text evidence="11">The sequence shown here is derived from an EMBL/GenBank/DDBJ whole genome shotgun (WGS) entry which is preliminary data.</text>
</comment>
<evidence type="ECO:0000313" key="12">
    <source>
        <dbReference type="Proteomes" id="UP000053237"/>
    </source>
</evidence>
<dbReference type="PROSITE" id="PS00639">
    <property type="entry name" value="THIOL_PROTEASE_HIS"/>
    <property type="match status" value="1"/>
</dbReference>
<keyword evidence="6" id="KW-1015">Disulfide bond</keyword>
<keyword evidence="3 7" id="KW-0732">Signal</keyword>
<dbReference type="SUPFAM" id="SSF54001">
    <property type="entry name" value="Cysteine proteinases"/>
    <property type="match status" value="1"/>
</dbReference>
<name>A0A024GJP0_9STRA</name>
<dbReference type="SMART" id="SM00737">
    <property type="entry name" value="ML"/>
    <property type="match status" value="1"/>
</dbReference>
<dbReference type="PRINTS" id="PR00705">
    <property type="entry name" value="PAPAIN"/>
</dbReference>
<dbReference type="AlphaFoldDB" id="A0A024GJP0"/>
<dbReference type="GO" id="GO:0006508">
    <property type="term" value="P:proteolysis"/>
    <property type="evidence" value="ECO:0007669"/>
    <property type="project" value="UniProtKB-KW"/>
</dbReference>
<dbReference type="InterPro" id="IPR014756">
    <property type="entry name" value="Ig_E-set"/>
</dbReference>
<evidence type="ECO:0000256" key="7">
    <source>
        <dbReference type="SAM" id="SignalP"/>
    </source>
</evidence>
<reference evidence="11 12" key="1">
    <citation type="submission" date="2012-05" db="EMBL/GenBank/DDBJ databases">
        <title>Recombination and specialization in a pathogen metapopulation.</title>
        <authorList>
            <person name="Gardiner A."/>
            <person name="Kemen E."/>
            <person name="Schultz-Larsen T."/>
            <person name="MacLean D."/>
            <person name="Van Oosterhout C."/>
            <person name="Jones J.D.G."/>
        </authorList>
    </citation>
    <scope>NUCLEOTIDE SEQUENCE [LARGE SCALE GENOMIC DNA]</scope>
    <source>
        <strain evidence="11 12">Ac Nc2</strain>
    </source>
</reference>
<dbReference type="GO" id="GO:0008234">
    <property type="term" value="F:cysteine-type peptidase activity"/>
    <property type="evidence" value="ECO:0007669"/>
    <property type="project" value="InterPro"/>
</dbReference>
<organism evidence="11 12">
    <name type="scientific">Albugo candida</name>
    <dbReference type="NCBI Taxonomy" id="65357"/>
    <lineage>
        <taxon>Eukaryota</taxon>
        <taxon>Sar</taxon>
        <taxon>Stramenopiles</taxon>
        <taxon>Oomycota</taxon>
        <taxon>Peronosporomycetes</taxon>
        <taxon>Albuginales</taxon>
        <taxon>Albuginaceae</taxon>
        <taxon>Albugo</taxon>
    </lineage>
</organism>
<dbReference type="InterPro" id="IPR013128">
    <property type="entry name" value="Peptidase_C1A"/>
</dbReference>
<dbReference type="STRING" id="65357.A0A024GJP0"/>
<dbReference type="InterPro" id="IPR025660">
    <property type="entry name" value="Pept_his_AS"/>
</dbReference>
<dbReference type="SMART" id="SM00848">
    <property type="entry name" value="Inhibitor_I29"/>
    <property type="match status" value="1"/>
</dbReference>
<evidence type="ECO:0000313" key="11">
    <source>
        <dbReference type="EMBL" id="CCI46913.1"/>
    </source>
</evidence>
<feature type="domain" description="Peptidase C1A papain C-terminal" evidence="8">
    <location>
        <begin position="123"/>
        <end position="335"/>
    </location>
</feature>
<dbReference type="InterPro" id="IPR003172">
    <property type="entry name" value="ML_dom"/>
</dbReference>
<dbReference type="Pfam" id="PF08246">
    <property type="entry name" value="Inhibitor_I29"/>
    <property type="match status" value="1"/>
</dbReference>
<dbReference type="Pfam" id="PF02221">
    <property type="entry name" value="E1_DerP2_DerF2"/>
    <property type="match status" value="1"/>
</dbReference>
<evidence type="ECO:0008006" key="13">
    <source>
        <dbReference type="Google" id="ProtNLM"/>
    </source>
</evidence>
<feature type="signal peptide" evidence="7">
    <location>
        <begin position="1"/>
        <end position="23"/>
    </location>
</feature>
<dbReference type="InterPro" id="IPR000668">
    <property type="entry name" value="Peptidase_C1A_C"/>
</dbReference>
<keyword evidence="5" id="KW-0865">Zymogen</keyword>
<feature type="domain" description="Cathepsin propeptide inhibitor" evidence="10">
    <location>
        <begin position="33"/>
        <end position="89"/>
    </location>
</feature>
<evidence type="ECO:0000256" key="5">
    <source>
        <dbReference type="ARBA" id="ARBA00023145"/>
    </source>
</evidence>
<protein>
    <recommendedName>
        <fullName evidence="13">Peptidase C1A papain C-terminal domain-containing protein</fullName>
    </recommendedName>
</protein>
<feature type="domain" description="MD-2-related lipid-recognition" evidence="9">
    <location>
        <begin position="364"/>
        <end position="497"/>
    </location>
</feature>
<keyword evidence="2" id="KW-0645">Protease</keyword>
<dbReference type="CDD" id="cd02248">
    <property type="entry name" value="Peptidase_C1A"/>
    <property type="match status" value="1"/>
</dbReference>
<evidence type="ECO:0000256" key="2">
    <source>
        <dbReference type="ARBA" id="ARBA00022670"/>
    </source>
</evidence>
<dbReference type="SMART" id="SM00645">
    <property type="entry name" value="Pept_C1"/>
    <property type="match status" value="1"/>
</dbReference>
<keyword evidence="12" id="KW-1185">Reference proteome</keyword>
<dbReference type="FunFam" id="3.90.70.10:FF:000067">
    <property type="entry name" value="Senescence-specific cysteine protease"/>
    <property type="match status" value="1"/>
</dbReference>
<sequence>MRRFITRILIAVSLISAQNHVDGKTFMEYEGEFVAWLKTHHLTFSDALEYARRLETYIANDVYILTHNLQENSFKLGHNAFSHLTNEEFRQRFNGFEASEDYLTKRLSQVRVKSSFNNPSVDLPASIDWVEKGAVTGVKNQGMCGSCWAFSTTGAIEGATFISSGKLVSLSEQELVDCDHNGDHGCSGGLMDHAFSWVSEHEGICSEEDYAYIHSQSVCRSCKPVVSVSGFEDVESNNELALKAAVAQQPVSIAIDAGDRSFQFYKSGVYNKTCGTQLDHGVLAVGYGVEDGQKFWKVKNSWGTTWGEEGYIRLSRDQNGPTGQCGIAMVPSFPTASLLNDTADLDILDESFTNQIDFSSSASASQCATKTVSTVDFDSLVVNPQSPERGRTISLFGKGDVKEDITEGNLKLTVKLAGMQVFGHQSKACGNTSVPLPLGLGHIYVYGLTCPIKQGATAELEANVTLPIIAPGGNYQVELSATDSSDSKSLFCIQIALELDSAQFKRSSVYEYFD</sequence>
<dbReference type="PROSITE" id="PS00139">
    <property type="entry name" value="THIOL_PROTEASE_CYS"/>
    <property type="match status" value="1"/>
</dbReference>
<dbReference type="InterPro" id="IPR038765">
    <property type="entry name" value="Papain-like_cys_pep_sf"/>
</dbReference>
<feature type="chain" id="PRO_5018688508" description="Peptidase C1A papain C-terminal domain-containing protein" evidence="7">
    <location>
        <begin position="24"/>
        <end position="514"/>
    </location>
</feature>
<dbReference type="Gene3D" id="2.60.40.770">
    <property type="match status" value="1"/>
</dbReference>
<evidence type="ECO:0000256" key="3">
    <source>
        <dbReference type="ARBA" id="ARBA00022729"/>
    </source>
</evidence>
<proteinExistence type="inferred from homology"/>
<evidence type="ECO:0000259" key="10">
    <source>
        <dbReference type="SMART" id="SM00848"/>
    </source>
</evidence>
<keyword evidence="4" id="KW-0378">Hydrolase</keyword>
<dbReference type="Pfam" id="PF00112">
    <property type="entry name" value="Peptidase_C1"/>
    <property type="match status" value="1"/>
</dbReference>
<dbReference type="InParanoid" id="A0A024GJP0"/>
<evidence type="ECO:0000256" key="6">
    <source>
        <dbReference type="ARBA" id="ARBA00023157"/>
    </source>
</evidence>
<dbReference type="EMBL" id="CAIX01000144">
    <property type="protein sequence ID" value="CCI46913.1"/>
    <property type="molecule type" value="Genomic_DNA"/>
</dbReference>
<dbReference type="SUPFAM" id="SSF81296">
    <property type="entry name" value="E set domains"/>
    <property type="match status" value="1"/>
</dbReference>
<dbReference type="InterPro" id="IPR013201">
    <property type="entry name" value="Prot_inhib_I29"/>
</dbReference>